<name>A0A6J7X0Y6_9CAUD</name>
<proteinExistence type="predicted"/>
<gene>
    <name evidence="1" type="ORF">UFOVP388_47</name>
</gene>
<organism evidence="1">
    <name type="scientific">uncultured Caudovirales phage</name>
    <dbReference type="NCBI Taxonomy" id="2100421"/>
    <lineage>
        <taxon>Viruses</taxon>
        <taxon>Duplodnaviria</taxon>
        <taxon>Heunggongvirae</taxon>
        <taxon>Uroviricota</taxon>
        <taxon>Caudoviricetes</taxon>
        <taxon>Peduoviridae</taxon>
        <taxon>Maltschvirus</taxon>
        <taxon>Maltschvirus maltsch</taxon>
    </lineage>
</organism>
<dbReference type="InterPro" id="IPR046558">
    <property type="entry name" value="DUF6712"/>
</dbReference>
<evidence type="ECO:0000313" key="1">
    <source>
        <dbReference type="EMBL" id="CAB5224077.1"/>
    </source>
</evidence>
<sequence length="182" mass="20456">MTPAKFITPLEVSRYTALSGDIDGNKVMPFIKIAEDTHIYTFLGSQLFEKISADITAGTLSGVYLTLLNDYIKPMTVHWAMTEYIPFSGVTIGTKGAYDHNSENSNTKTKQDLDFLVQKSKQIAENYTEKFIKYMTVNYQSFPEYYLAQTGDTIPTLSTTPGGWYLPIYKGLTQNDAGDIKR</sequence>
<dbReference type="EMBL" id="LR798324">
    <property type="protein sequence ID" value="CAB5224077.1"/>
    <property type="molecule type" value="Genomic_DNA"/>
</dbReference>
<reference evidence="1" key="1">
    <citation type="submission" date="2020-05" db="EMBL/GenBank/DDBJ databases">
        <authorList>
            <person name="Chiriac C."/>
            <person name="Salcher M."/>
            <person name="Ghai R."/>
            <person name="Kavagutti S V."/>
        </authorList>
    </citation>
    <scope>NUCLEOTIDE SEQUENCE</scope>
</reference>
<accession>A0A6J7X0Y6</accession>
<protein>
    <submittedName>
        <fullName evidence="1">Uncharacterized protein</fullName>
    </submittedName>
</protein>
<dbReference type="Pfam" id="PF20459">
    <property type="entry name" value="DUF6712"/>
    <property type="match status" value="1"/>
</dbReference>